<dbReference type="EMBL" id="KN834789">
    <property type="protein sequence ID" value="KIK57773.1"/>
    <property type="molecule type" value="Genomic_DNA"/>
</dbReference>
<name>A0A0D0CQM9_9AGAR</name>
<evidence type="ECO:0000313" key="1">
    <source>
        <dbReference type="EMBL" id="KIK57773.1"/>
    </source>
</evidence>
<proteinExistence type="predicted"/>
<dbReference type="HOGENOM" id="CLU_1098605_0_0_1"/>
<dbReference type="AlphaFoldDB" id="A0A0D0CQM9"/>
<accession>A0A0D0CQM9</accession>
<gene>
    <name evidence="1" type="ORF">GYMLUDRAFT_746952</name>
</gene>
<dbReference type="Proteomes" id="UP000053593">
    <property type="component" value="Unassembled WGS sequence"/>
</dbReference>
<organism evidence="1 2">
    <name type="scientific">Collybiopsis luxurians FD-317 M1</name>
    <dbReference type="NCBI Taxonomy" id="944289"/>
    <lineage>
        <taxon>Eukaryota</taxon>
        <taxon>Fungi</taxon>
        <taxon>Dikarya</taxon>
        <taxon>Basidiomycota</taxon>
        <taxon>Agaricomycotina</taxon>
        <taxon>Agaricomycetes</taxon>
        <taxon>Agaricomycetidae</taxon>
        <taxon>Agaricales</taxon>
        <taxon>Marasmiineae</taxon>
        <taxon>Omphalotaceae</taxon>
        <taxon>Collybiopsis</taxon>
        <taxon>Collybiopsis luxurians</taxon>
    </lineage>
</organism>
<evidence type="ECO:0000313" key="2">
    <source>
        <dbReference type="Proteomes" id="UP000053593"/>
    </source>
</evidence>
<sequence length="253" mass="28753">MPQIPIPCPFKMCESIQSFESESSLIHHVEAMHKVYLGVDMKQLVQKGLLFPLWFPSAELQSSYATTTSPLPSLSTVSYRPWHLVDVSPHPGFRLPDVHAQSANGMAAIPSVMPPPPYTIRLRNSGHSPVCQSQFQSHYSMQSRGMGPGKKKMEDFDFDFEDLPGINLQSFSSKLVSTPLLGLRNYSRELNPCYHPRPDELVIQRRPVIRDRDVSRPFHLPKRDEYYGRSPPSSMGYQVFGERVDQLRKNGIL</sequence>
<keyword evidence="2" id="KW-1185">Reference proteome</keyword>
<reference evidence="1 2" key="1">
    <citation type="submission" date="2014-04" db="EMBL/GenBank/DDBJ databases">
        <title>Evolutionary Origins and Diversification of the Mycorrhizal Mutualists.</title>
        <authorList>
            <consortium name="DOE Joint Genome Institute"/>
            <consortium name="Mycorrhizal Genomics Consortium"/>
            <person name="Kohler A."/>
            <person name="Kuo A."/>
            <person name="Nagy L.G."/>
            <person name="Floudas D."/>
            <person name="Copeland A."/>
            <person name="Barry K.W."/>
            <person name="Cichocki N."/>
            <person name="Veneault-Fourrey C."/>
            <person name="LaButti K."/>
            <person name="Lindquist E.A."/>
            <person name="Lipzen A."/>
            <person name="Lundell T."/>
            <person name="Morin E."/>
            <person name="Murat C."/>
            <person name="Riley R."/>
            <person name="Ohm R."/>
            <person name="Sun H."/>
            <person name="Tunlid A."/>
            <person name="Henrissat B."/>
            <person name="Grigoriev I.V."/>
            <person name="Hibbett D.S."/>
            <person name="Martin F."/>
        </authorList>
    </citation>
    <scope>NUCLEOTIDE SEQUENCE [LARGE SCALE GENOMIC DNA]</scope>
    <source>
        <strain evidence="1 2">FD-317 M1</strain>
    </source>
</reference>
<protein>
    <submittedName>
        <fullName evidence="1">Uncharacterized protein</fullName>
    </submittedName>
</protein>